<name>A0A3F3Q6L8_9EURO</name>
<gene>
    <name evidence="2" type="ORF">BDQ94DRAFT_141754</name>
</gene>
<proteinExistence type="predicted"/>
<feature type="signal peptide" evidence="1">
    <location>
        <begin position="1"/>
        <end position="28"/>
    </location>
</feature>
<keyword evidence="1" id="KW-0732">Signal</keyword>
<evidence type="ECO:0000256" key="1">
    <source>
        <dbReference type="SAM" id="SignalP"/>
    </source>
</evidence>
<feature type="chain" id="PRO_5017659147" evidence="1">
    <location>
        <begin position="29"/>
        <end position="71"/>
    </location>
</feature>
<dbReference type="Proteomes" id="UP000253729">
    <property type="component" value="Unassembled WGS sequence"/>
</dbReference>
<accession>A0A3F3Q6L8</accession>
<organism evidence="2 3">
    <name type="scientific">Aspergillus welwitschiae</name>
    <dbReference type="NCBI Taxonomy" id="1341132"/>
    <lineage>
        <taxon>Eukaryota</taxon>
        <taxon>Fungi</taxon>
        <taxon>Dikarya</taxon>
        <taxon>Ascomycota</taxon>
        <taxon>Pezizomycotina</taxon>
        <taxon>Eurotiomycetes</taxon>
        <taxon>Eurotiomycetidae</taxon>
        <taxon>Eurotiales</taxon>
        <taxon>Aspergillaceae</taxon>
        <taxon>Aspergillus</taxon>
        <taxon>Aspergillus subgen. Circumdati</taxon>
    </lineage>
</organism>
<keyword evidence="3" id="KW-1185">Reference proteome</keyword>
<dbReference type="AlphaFoldDB" id="A0A3F3Q6L8"/>
<dbReference type="EMBL" id="KZ852043">
    <property type="protein sequence ID" value="RDH34562.1"/>
    <property type="molecule type" value="Genomic_DNA"/>
</dbReference>
<dbReference type="RefSeq" id="XP_026627584.1">
    <property type="nucleotide sequence ID" value="XM_026765884.1"/>
</dbReference>
<sequence length="71" mass="7554">MALLTFSHAVVGLLSACLLCLLSKRKLAQRQWLSHHVRIPDAVEYGVQEGLVTAIPVVSGACFNPGIVAPS</sequence>
<dbReference type="GeneID" id="38134240"/>
<evidence type="ECO:0000313" key="3">
    <source>
        <dbReference type="Proteomes" id="UP000253729"/>
    </source>
</evidence>
<reference evidence="2 3" key="1">
    <citation type="submission" date="2018-07" db="EMBL/GenBank/DDBJ databases">
        <title>The genomes of Aspergillus section Nigri reveals drivers in fungal speciation.</title>
        <authorList>
            <consortium name="DOE Joint Genome Institute"/>
            <person name="Vesth T.C."/>
            <person name="Nybo J."/>
            <person name="Theobald S."/>
            <person name="Brandl J."/>
            <person name="Frisvad J.C."/>
            <person name="Nielsen K.F."/>
            <person name="Lyhne E.K."/>
            <person name="Kogle M.E."/>
            <person name="Kuo A."/>
            <person name="Riley R."/>
            <person name="Clum A."/>
            <person name="Nolan M."/>
            <person name="Lipzen A."/>
            <person name="Salamov A."/>
            <person name="Henrissat B."/>
            <person name="Wiebenga A."/>
            <person name="De vries R.P."/>
            <person name="Grigoriev I.V."/>
            <person name="Mortensen U.H."/>
            <person name="Andersen M.R."/>
            <person name="Baker S.E."/>
        </authorList>
    </citation>
    <scope>NUCLEOTIDE SEQUENCE [LARGE SCALE GENOMIC DNA]</scope>
    <source>
        <strain evidence="2 3">CBS 139.54b</strain>
    </source>
</reference>
<protein>
    <submittedName>
        <fullName evidence="2">Uncharacterized protein</fullName>
    </submittedName>
</protein>
<evidence type="ECO:0000313" key="2">
    <source>
        <dbReference type="EMBL" id="RDH34562.1"/>
    </source>
</evidence>